<dbReference type="InterPro" id="IPR000477">
    <property type="entry name" value="RT_dom"/>
</dbReference>
<dbReference type="InterPro" id="IPR036397">
    <property type="entry name" value="RNaseH_sf"/>
</dbReference>
<dbReference type="Gene3D" id="3.10.10.10">
    <property type="entry name" value="HIV Type 1 Reverse Transcriptase, subunit A, domain 1"/>
    <property type="match status" value="1"/>
</dbReference>
<feature type="region of interest" description="Disordered" evidence="4">
    <location>
        <begin position="1250"/>
        <end position="1271"/>
    </location>
</feature>
<evidence type="ECO:0000313" key="7">
    <source>
        <dbReference type="EMBL" id="KAJ8369286.1"/>
    </source>
</evidence>
<dbReference type="Pfam" id="PF17921">
    <property type="entry name" value="Integrase_H2C2"/>
    <property type="match status" value="1"/>
</dbReference>
<feature type="compositionally biased region" description="Pro residues" evidence="4">
    <location>
        <begin position="1296"/>
        <end position="1307"/>
    </location>
</feature>
<dbReference type="OrthoDB" id="775972at2759"/>
<dbReference type="Pfam" id="PF00078">
    <property type="entry name" value="RVT_1"/>
    <property type="match status" value="1"/>
</dbReference>
<dbReference type="InterPro" id="IPR050951">
    <property type="entry name" value="Retrovirus_Pol_polyprotein"/>
</dbReference>
<evidence type="ECO:0000256" key="2">
    <source>
        <dbReference type="ARBA" id="ARBA00012180"/>
    </source>
</evidence>
<dbReference type="CDD" id="cd09274">
    <property type="entry name" value="RNase_HI_RT_Ty3"/>
    <property type="match status" value="1"/>
</dbReference>
<dbReference type="InterPro" id="IPR041577">
    <property type="entry name" value="RT_RNaseH_2"/>
</dbReference>
<comment type="similarity">
    <text evidence="1">Belongs to the beta type-B retroviral polymerase family. HERV class-II K(HML-2) pol subfamily.</text>
</comment>
<evidence type="ECO:0000256" key="3">
    <source>
        <dbReference type="ARBA" id="ARBA00039658"/>
    </source>
</evidence>
<dbReference type="FunFam" id="1.10.340.70:FF:000003">
    <property type="entry name" value="Protein CBG25708"/>
    <property type="match status" value="1"/>
</dbReference>
<dbReference type="Gene3D" id="1.10.340.70">
    <property type="match status" value="1"/>
</dbReference>
<dbReference type="PANTHER" id="PTHR37984">
    <property type="entry name" value="PROTEIN CBG26694"/>
    <property type="match status" value="1"/>
</dbReference>
<dbReference type="InterPro" id="IPR012337">
    <property type="entry name" value="RNaseH-like_sf"/>
</dbReference>
<dbReference type="InterPro" id="IPR043502">
    <property type="entry name" value="DNA/RNA_pol_sf"/>
</dbReference>
<dbReference type="InterPro" id="IPR041588">
    <property type="entry name" value="Integrase_H2C2"/>
</dbReference>
<feature type="domain" description="Integrase catalytic" evidence="6">
    <location>
        <begin position="1021"/>
        <end position="1191"/>
    </location>
</feature>
<feature type="domain" description="Reverse transcriptase" evidence="5">
    <location>
        <begin position="483"/>
        <end position="659"/>
    </location>
</feature>
<dbReference type="Proteomes" id="UP001152622">
    <property type="component" value="Chromosome 3"/>
</dbReference>
<protein>
    <recommendedName>
        <fullName evidence="3">Gypsy retrotransposon integrase-like protein 1</fullName>
        <ecNumber evidence="2">3.1.26.4</ecNumber>
    </recommendedName>
</protein>
<organism evidence="7 8">
    <name type="scientific">Synaphobranchus kaupii</name>
    <name type="common">Kaup's arrowtooth eel</name>
    <dbReference type="NCBI Taxonomy" id="118154"/>
    <lineage>
        <taxon>Eukaryota</taxon>
        <taxon>Metazoa</taxon>
        <taxon>Chordata</taxon>
        <taxon>Craniata</taxon>
        <taxon>Vertebrata</taxon>
        <taxon>Euteleostomi</taxon>
        <taxon>Actinopterygii</taxon>
        <taxon>Neopterygii</taxon>
        <taxon>Teleostei</taxon>
        <taxon>Anguilliformes</taxon>
        <taxon>Synaphobranchidae</taxon>
        <taxon>Synaphobranchus</taxon>
    </lineage>
</organism>
<dbReference type="SUPFAM" id="SSF53098">
    <property type="entry name" value="Ribonuclease H-like"/>
    <property type="match status" value="1"/>
</dbReference>
<evidence type="ECO:0000256" key="4">
    <source>
        <dbReference type="SAM" id="MobiDB-lite"/>
    </source>
</evidence>
<dbReference type="GO" id="GO:0015074">
    <property type="term" value="P:DNA integration"/>
    <property type="evidence" value="ECO:0007669"/>
    <property type="project" value="InterPro"/>
</dbReference>
<evidence type="ECO:0000259" key="6">
    <source>
        <dbReference type="PROSITE" id="PS50994"/>
    </source>
</evidence>
<accession>A0A9Q1J6M9</accession>
<proteinExistence type="inferred from homology"/>
<evidence type="ECO:0000259" key="5">
    <source>
        <dbReference type="PROSITE" id="PS50878"/>
    </source>
</evidence>
<evidence type="ECO:0000256" key="1">
    <source>
        <dbReference type="ARBA" id="ARBA00010879"/>
    </source>
</evidence>
<dbReference type="Pfam" id="PF17919">
    <property type="entry name" value="RT_RNaseH_2"/>
    <property type="match status" value="1"/>
</dbReference>
<name>A0A9Q1J6M9_SYNKA</name>
<dbReference type="CDD" id="cd01647">
    <property type="entry name" value="RT_LTR"/>
    <property type="match status" value="1"/>
</dbReference>
<dbReference type="PROSITE" id="PS50878">
    <property type="entry name" value="RT_POL"/>
    <property type="match status" value="1"/>
</dbReference>
<sequence length="1338" mass="151564">MVAGLKKQQSAFTRSRDIADGAVRASYIIANELVQASKPFSDGELVKTCMLKAAEVVCPEKRPAFANISLTRNTVADRVTELSSDLSSQMKEKIKSFIAFSIAIDESTDVTDIAQLAIFIRGVDETLTITEELLELVPMNDTTTADDIFSSLVGALDKVGVDWSRAVSLATDGAPSMVGRKAGVATKFRDKAPDHPDGDLDKYKDNITDLLREFERRFQVFSELENKFGFFRSPFTVKPSDMPADIQLKLIDLQCDSAMKDKFGRKVSSVDVESEDSQYEDEEILGINLTQEETPVAMVADDKWRVEINILSQRVDFRIDTGAKCNTLTTNSYQSLMHTGELKRSNKILLSYSNHKMKPVAAVDLPLAYKNHKIRAELEIIDIQQENVLSGKTAEALGLIVRLGSIQNASKVSTVYDASKKQSTHGPVGLEDFPELTRTTGTLPGKYTIKIDPDAKPVVHPVRRQPVALRAKIVEKLNEMVENGHIVKVDQPTEWVSSMVVVTRKDKIRICIDPSDLNVAIKREHYPMRTIEEVVSTMPDAKVFSVLDAKSGFLQIELDEASSFLTTFNTPIGRFRWLRLPFGVKCAPEIFQRIIDQMLEGISGATGIMDDILIAAPTIEEHDRTLREVVERATSYNLKLNFDKCHIRQSTVPYVGHLITADGLKPDPAKTEAVRCMPAPTDREGVRRFLGFVTYLSKFIPNLSEIDAPLRQLTKNDVEFTWDPAQQQAFERLKHLCTHHPVLKYFDVTKPVEIHCDASSFGLGAVLLQDNQPVAFSSRSMNDAETRYAQIEKEMLSIVHACTKFHHFIFGKHVTVYNDHKPLEDIYKKPLLSTPMRIQRMRLSLQWYDIAVKYRRGKDMELPDTLSRAQLPDNTPEAGSIESVSMLNFVSVTDERYAELQEYTKEELGLLQQTIQQGWPDDRRDVQTPVQPYWDSRSQLAVSDGIVYKGMRIVVPPTMRKHMLELIHQSHLGMVKSKQRAREVLYWPGMSAEIELMIRNCSKCAEIQNRLPKQPLMPTETPELPFEKVASDLFEFEGKQYVILVDYYSKYIEVSELKDQRSRTTIEALKNQFSRHGIPAILRTDNGPQYSAEEFKEFCKSYGIVHKTSSPHTPHSNGEAERAVQTIKRLWSKAPDKHLALLDYRTTPLESVGLSPAQLLMGRRPHNTLPTARALLEPMNYDPLRVKHQLDKTKHAQKFYHDRKRAGHPRTDLRPGEEVRMQPYPGHQRWTPGVIVQQHDAPRSFVVESGGKTFRRNSQHLRTSTAAANRSRHVWCDDELWHERPETTVPKEQQPPAAPPEQYPSPRRPTAQAEVPQRPPQAPGELHTTRRGSRKASQ</sequence>
<dbReference type="InterPro" id="IPR001584">
    <property type="entry name" value="Integrase_cat-core"/>
</dbReference>
<keyword evidence="8" id="KW-1185">Reference proteome</keyword>
<dbReference type="FunFam" id="3.10.20.370:FF:000001">
    <property type="entry name" value="Retrovirus-related Pol polyprotein from transposon 17.6-like protein"/>
    <property type="match status" value="1"/>
</dbReference>
<dbReference type="FunFam" id="3.30.70.270:FF:000026">
    <property type="entry name" value="Transposon Ty3-G Gag-Pol polyprotein"/>
    <property type="match status" value="1"/>
</dbReference>
<gene>
    <name evidence="7" type="ORF">SKAU_G00093140</name>
</gene>
<dbReference type="PANTHER" id="PTHR37984:SF8">
    <property type="entry name" value="CCHC-TYPE DOMAIN-CONTAINING PROTEIN"/>
    <property type="match status" value="1"/>
</dbReference>
<dbReference type="EMBL" id="JAINUF010000003">
    <property type="protein sequence ID" value="KAJ8369286.1"/>
    <property type="molecule type" value="Genomic_DNA"/>
</dbReference>
<dbReference type="GO" id="GO:0004523">
    <property type="term" value="F:RNA-DNA hybrid ribonuclease activity"/>
    <property type="evidence" value="ECO:0007669"/>
    <property type="project" value="UniProtKB-EC"/>
</dbReference>
<feature type="region of interest" description="Disordered" evidence="4">
    <location>
        <begin position="1286"/>
        <end position="1338"/>
    </location>
</feature>
<reference evidence="7" key="1">
    <citation type="journal article" date="2023" name="Science">
        <title>Genome structures resolve the early diversification of teleost fishes.</title>
        <authorList>
            <person name="Parey E."/>
            <person name="Louis A."/>
            <person name="Montfort J."/>
            <person name="Bouchez O."/>
            <person name="Roques C."/>
            <person name="Iampietro C."/>
            <person name="Lluch J."/>
            <person name="Castinel A."/>
            <person name="Donnadieu C."/>
            <person name="Desvignes T."/>
            <person name="Floi Bucao C."/>
            <person name="Jouanno E."/>
            <person name="Wen M."/>
            <person name="Mejri S."/>
            <person name="Dirks R."/>
            <person name="Jansen H."/>
            <person name="Henkel C."/>
            <person name="Chen W.J."/>
            <person name="Zahm M."/>
            <person name="Cabau C."/>
            <person name="Klopp C."/>
            <person name="Thompson A.W."/>
            <person name="Robinson-Rechavi M."/>
            <person name="Braasch I."/>
            <person name="Lecointre G."/>
            <person name="Bobe J."/>
            <person name="Postlethwait J.H."/>
            <person name="Berthelot C."/>
            <person name="Roest Crollius H."/>
            <person name="Guiguen Y."/>
        </authorList>
    </citation>
    <scope>NUCLEOTIDE SEQUENCE</scope>
    <source>
        <strain evidence="7">WJC10195</strain>
    </source>
</reference>
<dbReference type="EC" id="3.1.26.4" evidence="2"/>
<dbReference type="GO" id="GO:0003676">
    <property type="term" value="F:nucleic acid binding"/>
    <property type="evidence" value="ECO:0007669"/>
    <property type="project" value="InterPro"/>
</dbReference>
<dbReference type="InterPro" id="IPR043128">
    <property type="entry name" value="Rev_trsase/Diguanyl_cyclase"/>
</dbReference>
<comment type="caution">
    <text evidence="7">The sequence shown here is derived from an EMBL/GenBank/DDBJ whole genome shotgun (WGS) entry which is preliminary data.</text>
</comment>
<dbReference type="Gene3D" id="3.30.420.10">
    <property type="entry name" value="Ribonuclease H-like superfamily/Ribonuclease H"/>
    <property type="match status" value="1"/>
</dbReference>
<feature type="compositionally biased region" description="Basic residues" evidence="4">
    <location>
        <begin position="1329"/>
        <end position="1338"/>
    </location>
</feature>
<dbReference type="SUPFAM" id="SSF56672">
    <property type="entry name" value="DNA/RNA polymerases"/>
    <property type="match status" value="1"/>
</dbReference>
<dbReference type="PROSITE" id="PS50994">
    <property type="entry name" value="INTEGRASE"/>
    <property type="match status" value="1"/>
</dbReference>
<dbReference type="Pfam" id="PF00665">
    <property type="entry name" value="rve"/>
    <property type="match status" value="1"/>
</dbReference>
<evidence type="ECO:0000313" key="8">
    <source>
        <dbReference type="Proteomes" id="UP001152622"/>
    </source>
</evidence>
<dbReference type="Gene3D" id="3.30.70.270">
    <property type="match status" value="2"/>
</dbReference>
<dbReference type="FunFam" id="3.30.420.10:FF:000063">
    <property type="entry name" value="Retrovirus-related Pol polyprotein from transposon 297-like Protein"/>
    <property type="match status" value="1"/>
</dbReference>